<evidence type="ECO:0000256" key="5">
    <source>
        <dbReference type="SAM" id="MobiDB-lite"/>
    </source>
</evidence>
<dbReference type="Proteomes" id="UP000694941">
    <property type="component" value="Unplaced"/>
</dbReference>
<evidence type="ECO:0000256" key="6">
    <source>
        <dbReference type="SAM" id="Phobius"/>
    </source>
</evidence>
<dbReference type="PANTHER" id="PTHR11785">
    <property type="entry name" value="AMINO ACID TRANSPORTER"/>
    <property type="match status" value="1"/>
</dbReference>
<reference evidence="8" key="1">
    <citation type="submission" date="2025-08" db="UniProtKB">
        <authorList>
            <consortium name="RefSeq"/>
        </authorList>
    </citation>
    <scope>IDENTIFICATION</scope>
    <source>
        <tissue evidence="8">Muscle</tissue>
    </source>
</reference>
<evidence type="ECO:0000256" key="4">
    <source>
        <dbReference type="ARBA" id="ARBA00023136"/>
    </source>
</evidence>
<feature type="transmembrane region" description="Helical" evidence="6">
    <location>
        <begin position="33"/>
        <end position="53"/>
    </location>
</feature>
<gene>
    <name evidence="8" type="primary">LOC111088856</name>
</gene>
<name>A0ABM1TII7_LIMPO</name>
<feature type="compositionally biased region" description="Basic and acidic residues" evidence="5">
    <location>
        <begin position="7"/>
        <end position="21"/>
    </location>
</feature>
<organism evidence="7 8">
    <name type="scientific">Limulus polyphemus</name>
    <name type="common">Atlantic horseshoe crab</name>
    <dbReference type="NCBI Taxonomy" id="6850"/>
    <lineage>
        <taxon>Eukaryota</taxon>
        <taxon>Metazoa</taxon>
        <taxon>Ecdysozoa</taxon>
        <taxon>Arthropoda</taxon>
        <taxon>Chelicerata</taxon>
        <taxon>Merostomata</taxon>
        <taxon>Xiphosura</taxon>
        <taxon>Limulidae</taxon>
        <taxon>Limulus</taxon>
    </lineage>
</organism>
<evidence type="ECO:0000256" key="1">
    <source>
        <dbReference type="ARBA" id="ARBA00004141"/>
    </source>
</evidence>
<dbReference type="Gene3D" id="1.20.1740.10">
    <property type="entry name" value="Amino acid/polyamine transporter I"/>
    <property type="match status" value="1"/>
</dbReference>
<accession>A0ABM1TII7</accession>
<comment type="subcellular location">
    <subcellularLocation>
        <location evidence="1">Membrane</location>
        <topology evidence="1">Multi-pass membrane protein</topology>
    </subcellularLocation>
</comment>
<dbReference type="GeneID" id="111088856"/>
<keyword evidence="4 6" id="KW-0472">Membrane</keyword>
<dbReference type="Pfam" id="PF13520">
    <property type="entry name" value="AA_permease_2"/>
    <property type="match status" value="1"/>
</dbReference>
<proteinExistence type="predicted"/>
<sequence>MSVNQIPEKEPMNPEGKKNGEKSLNNVELKKELGLLNGIAIIVGIIVGSGIFVSPRGVLQEAGSVGMALVVWIACGLISMLGALCYAELGTSIPKSGGDYAYIYEAFGPLPAFLFLWVALLIIMPTGNAIAALTFANYILEPFFPGCTPPPNGVRLIAAVVICK</sequence>
<dbReference type="PANTHER" id="PTHR11785:SF240">
    <property type="entry name" value="LD25378P"/>
    <property type="match status" value="1"/>
</dbReference>
<evidence type="ECO:0000256" key="3">
    <source>
        <dbReference type="ARBA" id="ARBA00022989"/>
    </source>
</evidence>
<dbReference type="RefSeq" id="XP_022255693.1">
    <property type="nucleotide sequence ID" value="XM_022399985.1"/>
</dbReference>
<feature type="region of interest" description="Disordered" evidence="5">
    <location>
        <begin position="1"/>
        <end position="21"/>
    </location>
</feature>
<feature type="transmembrane region" description="Helical" evidence="6">
    <location>
        <begin position="65"/>
        <end position="89"/>
    </location>
</feature>
<dbReference type="InterPro" id="IPR050598">
    <property type="entry name" value="AminoAcid_Transporter"/>
</dbReference>
<keyword evidence="3 6" id="KW-1133">Transmembrane helix</keyword>
<evidence type="ECO:0000313" key="7">
    <source>
        <dbReference type="Proteomes" id="UP000694941"/>
    </source>
</evidence>
<protein>
    <submittedName>
        <fullName evidence="8">L-type amino acid transporter 1-like protein MLAS</fullName>
    </submittedName>
</protein>
<keyword evidence="7" id="KW-1185">Reference proteome</keyword>
<dbReference type="InterPro" id="IPR002293">
    <property type="entry name" value="AA/rel_permease1"/>
</dbReference>
<evidence type="ECO:0000313" key="8">
    <source>
        <dbReference type="RefSeq" id="XP_022255693.1"/>
    </source>
</evidence>
<keyword evidence="2 6" id="KW-0812">Transmembrane</keyword>
<evidence type="ECO:0000256" key="2">
    <source>
        <dbReference type="ARBA" id="ARBA00022692"/>
    </source>
</evidence>